<feature type="repeat" description="PPR" evidence="2">
    <location>
        <begin position="189"/>
        <end position="223"/>
    </location>
</feature>
<organism evidence="3 4">
    <name type="scientific">Papaver somniferum</name>
    <name type="common">Opium poppy</name>
    <dbReference type="NCBI Taxonomy" id="3469"/>
    <lineage>
        <taxon>Eukaryota</taxon>
        <taxon>Viridiplantae</taxon>
        <taxon>Streptophyta</taxon>
        <taxon>Embryophyta</taxon>
        <taxon>Tracheophyta</taxon>
        <taxon>Spermatophyta</taxon>
        <taxon>Magnoliopsida</taxon>
        <taxon>Ranunculales</taxon>
        <taxon>Papaveraceae</taxon>
        <taxon>Papaveroideae</taxon>
        <taxon>Papaver</taxon>
    </lineage>
</organism>
<dbReference type="InterPro" id="IPR011990">
    <property type="entry name" value="TPR-like_helical_dom_sf"/>
</dbReference>
<evidence type="ECO:0000256" key="2">
    <source>
        <dbReference type="PROSITE-ProRule" id="PRU00708"/>
    </source>
</evidence>
<evidence type="ECO:0008006" key="5">
    <source>
        <dbReference type="Google" id="ProtNLM"/>
    </source>
</evidence>
<dbReference type="InterPro" id="IPR046960">
    <property type="entry name" value="PPR_At4g14850-like_plant"/>
</dbReference>
<name>A0A4Y7JCK9_PAPSO</name>
<gene>
    <name evidence="3" type="ORF">C5167_004944</name>
</gene>
<dbReference type="GO" id="GO:0003723">
    <property type="term" value="F:RNA binding"/>
    <property type="evidence" value="ECO:0007669"/>
    <property type="project" value="InterPro"/>
</dbReference>
<dbReference type="GO" id="GO:0009451">
    <property type="term" value="P:RNA modification"/>
    <property type="evidence" value="ECO:0007669"/>
    <property type="project" value="InterPro"/>
</dbReference>
<dbReference type="AlphaFoldDB" id="A0A4Y7JCK9"/>
<protein>
    <recommendedName>
        <fullName evidence="5">Pentacotripeptide-repeat region of PRORP domain-containing protein</fullName>
    </recommendedName>
</protein>
<dbReference type="PROSITE" id="PS51375">
    <property type="entry name" value="PPR"/>
    <property type="match status" value="3"/>
</dbReference>
<dbReference type="Proteomes" id="UP000316621">
    <property type="component" value="Chromosome 4"/>
</dbReference>
<keyword evidence="1" id="KW-0677">Repeat</keyword>
<evidence type="ECO:0000256" key="1">
    <source>
        <dbReference type="ARBA" id="ARBA00022737"/>
    </source>
</evidence>
<dbReference type="InterPro" id="IPR002885">
    <property type="entry name" value="PPR_rpt"/>
</dbReference>
<dbReference type="Pfam" id="PF20431">
    <property type="entry name" value="E_motif"/>
    <property type="match status" value="1"/>
</dbReference>
<dbReference type="FunFam" id="1.25.40.10:FF:000329">
    <property type="entry name" value="Pentatricopeptide repeat-containing protein"/>
    <property type="match status" value="1"/>
</dbReference>
<dbReference type="EMBL" id="CM010718">
    <property type="protein sequence ID" value="RZC57641.1"/>
    <property type="molecule type" value="Genomic_DNA"/>
</dbReference>
<dbReference type="PANTHER" id="PTHR47926">
    <property type="entry name" value="PENTATRICOPEPTIDE REPEAT-CONTAINING PROTEIN"/>
    <property type="match status" value="1"/>
</dbReference>
<dbReference type="InterPro" id="IPR046848">
    <property type="entry name" value="E_motif"/>
</dbReference>
<dbReference type="FunFam" id="1.25.40.10:FF:000348">
    <property type="entry name" value="Pentatricopeptide repeat-containing protein chloroplastic"/>
    <property type="match status" value="1"/>
</dbReference>
<proteinExistence type="predicted"/>
<evidence type="ECO:0000313" key="4">
    <source>
        <dbReference type="Proteomes" id="UP000316621"/>
    </source>
</evidence>
<dbReference type="PANTHER" id="PTHR47926:SF401">
    <property type="entry name" value="PENTATRICOPEPTIDE REPEAT-CONTAINING PROTEIN"/>
    <property type="match status" value="1"/>
</dbReference>
<dbReference type="NCBIfam" id="TIGR00756">
    <property type="entry name" value="PPR"/>
    <property type="match status" value="3"/>
</dbReference>
<feature type="repeat" description="PPR" evidence="2">
    <location>
        <begin position="324"/>
        <end position="358"/>
    </location>
</feature>
<dbReference type="STRING" id="3469.A0A4Y7JCK9"/>
<sequence length="541" mass="61212">MSPIKQTKEMIESHVRKSLGRLIDECKNLKHLKQIHAHILVSPNLPIHQHYFLITRLLFITTTVFSSNDSYHYAINIFNHIEKPNPFVYNTMIRAHSGNIHSGVGNSCMILYKEMLENGIKPDYLTYPFLIKGCTNQVDDRMGRIVHGHVFKNGFTIDLFVQNSVINFYSKFEDLGNAVKVFDEMLHRDIVSWNSLLSGYLRCGDLESALGVFRVMEERSVFSWNSIITGFVQGGRAIEALEFFHEMQVLGEDRVSPDEVTIASVISACASIGALDQGKWVHSYLKRSGLESDIVIRTALVDMYGKCGCLENAVAIFREMGEKDVLAWTAMISVFALYGLGNEAFDLFEEMKMEGVKPNNVTFVGLLSACAHSGLVEKGRWCFEIMREVYFIKPQVQHYACMVDLLGRAALFEEAEDIIRSMPMEPDVYVWGALLGSCRMHGNVELGERVSSYLIKMEPQNHAFYVVLSDIYAKAHRFDDVKRIRVAMEERGIKKIVPGCSKIEIDGSIHEFSVRGCPVTMMKEIEMVLTGVMTGNSFISN</sequence>
<evidence type="ECO:0000313" key="3">
    <source>
        <dbReference type="EMBL" id="RZC57641.1"/>
    </source>
</evidence>
<accession>A0A4Y7JCK9</accession>
<dbReference type="Pfam" id="PF13041">
    <property type="entry name" value="PPR_2"/>
    <property type="match status" value="2"/>
</dbReference>
<dbReference type="OMA" id="PDCITFP"/>
<keyword evidence="4" id="KW-1185">Reference proteome</keyword>
<dbReference type="Gramene" id="RZC57641">
    <property type="protein sequence ID" value="RZC57641"/>
    <property type="gene ID" value="C5167_004944"/>
</dbReference>
<dbReference type="Pfam" id="PF01535">
    <property type="entry name" value="PPR"/>
    <property type="match status" value="3"/>
</dbReference>
<reference evidence="3 4" key="1">
    <citation type="journal article" date="2018" name="Science">
        <title>The opium poppy genome and morphinan production.</title>
        <authorList>
            <person name="Guo L."/>
            <person name="Winzer T."/>
            <person name="Yang X."/>
            <person name="Li Y."/>
            <person name="Ning Z."/>
            <person name="He Z."/>
            <person name="Teodor R."/>
            <person name="Lu Y."/>
            <person name="Bowser T.A."/>
            <person name="Graham I.A."/>
            <person name="Ye K."/>
        </authorList>
    </citation>
    <scope>NUCLEOTIDE SEQUENCE [LARGE SCALE GENOMIC DNA]</scope>
    <source>
        <strain evidence="4">cv. HN1</strain>
        <tissue evidence="3">Leaves</tissue>
    </source>
</reference>
<feature type="repeat" description="PPR" evidence="2">
    <location>
        <begin position="85"/>
        <end position="122"/>
    </location>
</feature>
<dbReference type="Gene3D" id="1.25.40.10">
    <property type="entry name" value="Tetratricopeptide repeat domain"/>
    <property type="match status" value="4"/>
</dbReference>